<evidence type="ECO:0000256" key="6">
    <source>
        <dbReference type="ARBA" id="ARBA00022679"/>
    </source>
</evidence>
<keyword evidence="10" id="KW-0067">ATP-binding</keyword>
<dbReference type="InterPro" id="IPR011102">
    <property type="entry name" value="Sig_transdc_His_kinase_HWE"/>
</dbReference>
<dbReference type="Pfam" id="PF05231">
    <property type="entry name" value="MASE1"/>
    <property type="match status" value="1"/>
</dbReference>
<keyword evidence="16" id="KW-1185">Reference proteome</keyword>
<reference evidence="16" key="1">
    <citation type="submission" date="2018-05" db="EMBL/GenBank/DDBJ databases">
        <authorList>
            <person name="Li X."/>
        </authorList>
    </citation>
    <scope>NUCLEOTIDE SEQUENCE [LARGE SCALE GENOMIC DNA]</scope>
    <source>
        <strain evidence="16">LX32</strain>
    </source>
</reference>
<feature type="transmembrane region" description="Helical" evidence="13">
    <location>
        <begin position="206"/>
        <end position="225"/>
    </location>
</feature>
<dbReference type="Proteomes" id="UP000249254">
    <property type="component" value="Unassembled WGS sequence"/>
</dbReference>
<dbReference type="Pfam" id="PF07536">
    <property type="entry name" value="HWE_HK"/>
    <property type="match status" value="1"/>
</dbReference>
<evidence type="ECO:0000256" key="3">
    <source>
        <dbReference type="ARBA" id="ARBA00012438"/>
    </source>
</evidence>
<feature type="transmembrane region" description="Helical" evidence="13">
    <location>
        <begin position="99"/>
        <end position="119"/>
    </location>
</feature>
<evidence type="ECO:0000256" key="8">
    <source>
        <dbReference type="ARBA" id="ARBA00022741"/>
    </source>
</evidence>
<dbReference type="AlphaFoldDB" id="A0A328AJ53"/>
<feature type="transmembrane region" description="Helical" evidence="13">
    <location>
        <begin position="175"/>
        <end position="194"/>
    </location>
</feature>
<feature type="transmembrane region" description="Helical" evidence="13">
    <location>
        <begin position="237"/>
        <end position="266"/>
    </location>
</feature>
<evidence type="ECO:0000256" key="10">
    <source>
        <dbReference type="ARBA" id="ARBA00022840"/>
    </source>
</evidence>
<organism evidence="15 16">
    <name type="scientific">Phenylobacterium soli</name>
    <dbReference type="NCBI Taxonomy" id="2170551"/>
    <lineage>
        <taxon>Bacteria</taxon>
        <taxon>Pseudomonadati</taxon>
        <taxon>Pseudomonadota</taxon>
        <taxon>Alphaproteobacteria</taxon>
        <taxon>Caulobacterales</taxon>
        <taxon>Caulobacteraceae</taxon>
        <taxon>Phenylobacterium</taxon>
    </lineage>
</organism>
<dbReference type="InterPro" id="IPR036890">
    <property type="entry name" value="HATPase_C_sf"/>
</dbReference>
<keyword evidence="11 13" id="KW-1133">Transmembrane helix</keyword>
<dbReference type="GO" id="GO:0004673">
    <property type="term" value="F:protein histidine kinase activity"/>
    <property type="evidence" value="ECO:0007669"/>
    <property type="project" value="UniProtKB-EC"/>
</dbReference>
<keyword evidence="6" id="KW-0808">Transferase</keyword>
<keyword evidence="5" id="KW-0597">Phosphoprotein</keyword>
<dbReference type="GO" id="GO:0005524">
    <property type="term" value="F:ATP binding"/>
    <property type="evidence" value="ECO:0007669"/>
    <property type="project" value="UniProtKB-KW"/>
</dbReference>
<comment type="caution">
    <text evidence="15">The sequence shown here is derived from an EMBL/GenBank/DDBJ whole genome shotgun (WGS) entry which is preliminary data.</text>
</comment>
<evidence type="ECO:0000256" key="13">
    <source>
        <dbReference type="SAM" id="Phobius"/>
    </source>
</evidence>
<evidence type="ECO:0000256" key="12">
    <source>
        <dbReference type="ARBA" id="ARBA00023136"/>
    </source>
</evidence>
<dbReference type="OrthoDB" id="7991996at2"/>
<proteinExistence type="predicted"/>
<evidence type="ECO:0000256" key="9">
    <source>
        <dbReference type="ARBA" id="ARBA00022777"/>
    </source>
</evidence>
<keyword evidence="9" id="KW-0418">Kinase</keyword>
<protein>
    <recommendedName>
        <fullName evidence="3">histidine kinase</fullName>
        <ecNumber evidence="3">2.7.13.3</ecNumber>
    </recommendedName>
</protein>
<evidence type="ECO:0000259" key="14">
    <source>
        <dbReference type="SMART" id="SM00911"/>
    </source>
</evidence>
<comment type="subcellular location">
    <subcellularLocation>
        <location evidence="2">Cell membrane</location>
        <topology evidence="2">Multi-pass membrane protein</topology>
    </subcellularLocation>
</comment>
<dbReference type="SMART" id="SM00911">
    <property type="entry name" value="HWE_HK"/>
    <property type="match status" value="1"/>
</dbReference>
<feature type="transmembrane region" description="Helical" evidence="13">
    <location>
        <begin position="286"/>
        <end position="307"/>
    </location>
</feature>
<keyword evidence="12 13" id="KW-0472">Membrane</keyword>
<evidence type="ECO:0000256" key="1">
    <source>
        <dbReference type="ARBA" id="ARBA00000085"/>
    </source>
</evidence>
<dbReference type="Gene3D" id="3.30.565.10">
    <property type="entry name" value="Histidine kinase-like ATPase, C-terminal domain"/>
    <property type="match status" value="1"/>
</dbReference>
<evidence type="ECO:0000256" key="4">
    <source>
        <dbReference type="ARBA" id="ARBA00022475"/>
    </source>
</evidence>
<dbReference type="EC" id="2.7.13.3" evidence="3"/>
<dbReference type="EMBL" id="QFYQ01000001">
    <property type="protein sequence ID" value="RAK54872.1"/>
    <property type="molecule type" value="Genomic_DNA"/>
</dbReference>
<evidence type="ECO:0000256" key="2">
    <source>
        <dbReference type="ARBA" id="ARBA00004651"/>
    </source>
</evidence>
<evidence type="ECO:0000256" key="11">
    <source>
        <dbReference type="ARBA" id="ARBA00022989"/>
    </source>
</evidence>
<dbReference type="PANTHER" id="PTHR41523">
    <property type="entry name" value="TWO-COMPONENT SYSTEM SENSOR PROTEIN"/>
    <property type="match status" value="1"/>
</dbReference>
<keyword evidence="8" id="KW-0547">Nucleotide-binding</keyword>
<dbReference type="InterPro" id="IPR007895">
    <property type="entry name" value="MASE1"/>
</dbReference>
<keyword evidence="4" id="KW-1003">Cell membrane</keyword>
<evidence type="ECO:0000256" key="5">
    <source>
        <dbReference type="ARBA" id="ARBA00022553"/>
    </source>
</evidence>
<dbReference type="PANTHER" id="PTHR41523:SF7">
    <property type="entry name" value="HISTIDINE KINASE"/>
    <property type="match status" value="1"/>
</dbReference>
<evidence type="ECO:0000256" key="7">
    <source>
        <dbReference type="ARBA" id="ARBA00022692"/>
    </source>
</evidence>
<evidence type="ECO:0000313" key="16">
    <source>
        <dbReference type="Proteomes" id="UP000249254"/>
    </source>
</evidence>
<dbReference type="GO" id="GO:0005886">
    <property type="term" value="C:plasma membrane"/>
    <property type="evidence" value="ECO:0007669"/>
    <property type="project" value="UniProtKB-SubCell"/>
</dbReference>
<feature type="transmembrane region" description="Helical" evidence="13">
    <location>
        <begin position="60"/>
        <end position="79"/>
    </location>
</feature>
<accession>A0A328AJ53</accession>
<evidence type="ECO:0000313" key="15">
    <source>
        <dbReference type="EMBL" id="RAK54872.1"/>
    </source>
</evidence>
<keyword evidence="7 13" id="KW-0812">Transmembrane</keyword>
<sequence length="552" mass="59173">MWLRLAGATWKDGALPIPRPRDLIPRAEDVGRLVALYVIYTMAALIGLRWAVTPGGGSPIWPAAGVAFASMILGGPQLWPAVFLGRVSVALVTHSPQPLWADLLVAGASTLGGVVPTIFIQRRGGLDPRLGSLRDMAWLILGGGLLGALISALALIVFWASGTPGARLPAIAENWIFGYFGGVLLIAPLALTFSRTADRRMAPGRAFHLLVCASAVVLVTAHVFLQPTEQPIGSWQLFPVLVWAALAFNVQGASLVMAPVAAIAIWAASKGIWPQAGVAEDAARRVLMAQQFLAASGITTLLLAAVADERRMSEQLAKSERRLRLETAALEREVSDRVRAEEHQRLLINELNHRVKNTLATVQSIAAQTRRTATDPAASYESFIERILALSRAHDVLTEERWEGAELRAVAEGAVRPFEDPEGGGRFRMGGPPVWLEPQRALALAMALHELATNAAKYGALSVGDGKVSLRWTLRPDGEGLMDLEFIWSESDGPPVTPPAKRGFGSRLLERGLASELNGKVSVDYRPEGLVCCMRAKLPAADGPFASQAAAE</sequence>
<feature type="domain" description="Signal transduction histidine kinase HWE region" evidence="14">
    <location>
        <begin position="350"/>
        <end position="433"/>
    </location>
</feature>
<gene>
    <name evidence="15" type="ORF">DJ017_10215</name>
</gene>
<name>A0A328AJ53_9CAUL</name>
<feature type="transmembrane region" description="Helical" evidence="13">
    <location>
        <begin position="139"/>
        <end position="160"/>
    </location>
</feature>
<dbReference type="RefSeq" id="WP_111528622.1">
    <property type="nucleotide sequence ID" value="NZ_JBHRSG010000004.1"/>
</dbReference>
<comment type="catalytic activity">
    <reaction evidence="1">
        <text>ATP + protein L-histidine = ADP + protein N-phospho-L-histidine.</text>
        <dbReference type="EC" id="2.7.13.3"/>
    </reaction>
</comment>
<feature type="transmembrane region" description="Helical" evidence="13">
    <location>
        <begin position="30"/>
        <end position="48"/>
    </location>
</feature>